<feature type="signal peptide" evidence="2">
    <location>
        <begin position="1"/>
        <end position="22"/>
    </location>
</feature>
<feature type="compositionally biased region" description="Pro residues" evidence="1">
    <location>
        <begin position="1042"/>
        <end position="1056"/>
    </location>
</feature>
<evidence type="ECO:0000313" key="4">
    <source>
        <dbReference type="EMBL" id="CEL69655.1"/>
    </source>
</evidence>
<dbReference type="AlphaFoldDB" id="F0VMI7"/>
<gene>
    <name evidence="4" type="ORF">BN1204_053600</name>
    <name evidence="3" type="ORF">NCLIV_053600</name>
</gene>
<dbReference type="VEuPathDB" id="ToxoDB:NCLIV_053600"/>
<feature type="compositionally biased region" description="Pro residues" evidence="1">
    <location>
        <begin position="518"/>
        <end position="530"/>
    </location>
</feature>
<keyword evidence="2" id="KW-0732">Signal</keyword>
<feature type="compositionally biased region" description="Pro residues" evidence="1">
    <location>
        <begin position="249"/>
        <end position="263"/>
    </location>
</feature>
<reference evidence="5" key="3">
    <citation type="journal article" date="2012" name="PLoS Pathog.">
        <title>Comparative genomics of the apicomplexan parasites Toxoplasma gondii and Neospora caninum: Coccidia differing in host range and transmission strategy.</title>
        <authorList>
            <person name="Reid A.J."/>
            <person name="Vermont S.J."/>
            <person name="Cotton J.A."/>
            <person name="Harris D."/>
            <person name="Hill-Cawthorne G.A."/>
            <person name="Konen-Waisman S."/>
            <person name="Latham S.M."/>
            <person name="Mourier T."/>
            <person name="Norton R."/>
            <person name="Quail M.A."/>
            <person name="Sanders M."/>
            <person name="Shanmugam D."/>
            <person name="Sohal A."/>
            <person name="Wasmuth J.D."/>
            <person name="Brunk B."/>
            <person name="Grigg M.E."/>
            <person name="Howard J.C."/>
            <person name="Parkinson J."/>
            <person name="Roos D.S."/>
            <person name="Trees A.J."/>
            <person name="Berriman M."/>
            <person name="Pain A."/>
            <person name="Wastling J.M."/>
        </authorList>
    </citation>
    <scope>NUCLEOTIDE SEQUENCE [LARGE SCALE GENOMIC DNA]</scope>
    <source>
        <strain evidence="5">Liverpool</strain>
    </source>
</reference>
<dbReference type="EMBL" id="FR823392">
    <property type="protein sequence ID" value="CBZ54933.1"/>
    <property type="molecule type" value="Genomic_DNA"/>
</dbReference>
<dbReference type="GeneID" id="13446639"/>
<name>F0VMI7_NEOCL</name>
<reference evidence="3" key="2">
    <citation type="submission" date="2011-03" db="EMBL/GenBank/DDBJ databases">
        <title>Comparative genomics and transcriptomics of Neospora caninum and Toxoplasma gondii.</title>
        <authorList>
            <person name="Reid A.J."/>
            <person name="Sohal A."/>
            <person name="Harris D."/>
            <person name="Quail M."/>
            <person name="Sanders M."/>
            <person name="Berriman M."/>
            <person name="Wastling J.M."/>
            <person name="Pain A."/>
        </authorList>
    </citation>
    <scope>NUCLEOTIDE SEQUENCE</scope>
    <source>
        <strain evidence="3">Liverpool</strain>
    </source>
</reference>
<keyword evidence="5" id="KW-1185">Reference proteome</keyword>
<dbReference type="OMA" id="DKNEKVQ"/>
<feature type="compositionally biased region" description="Acidic residues" evidence="1">
    <location>
        <begin position="1122"/>
        <end position="1136"/>
    </location>
</feature>
<evidence type="ECO:0000256" key="1">
    <source>
        <dbReference type="SAM" id="MobiDB-lite"/>
    </source>
</evidence>
<feature type="compositionally biased region" description="Pro residues" evidence="1">
    <location>
        <begin position="427"/>
        <end position="441"/>
    </location>
</feature>
<organism evidence="3 5">
    <name type="scientific">Neospora caninum (strain Liverpool)</name>
    <dbReference type="NCBI Taxonomy" id="572307"/>
    <lineage>
        <taxon>Eukaryota</taxon>
        <taxon>Sar</taxon>
        <taxon>Alveolata</taxon>
        <taxon>Apicomplexa</taxon>
        <taxon>Conoidasida</taxon>
        <taxon>Coccidia</taxon>
        <taxon>Eucoccidiorida</taxon>
        <taxon>Eimeriorina</taxon>
        <taxon>Sarcocystidae</taxon>
        <taxon>Neospora</taxon>
    </lineage>
</organism>
<reference evidence="3" key="1">
    <citation type="submission" date="2011-02" db="EMBL/GenBank/DDBJ databases">
        <authorList>
            <person name="Aslett M."/>
        </authorList>
    </citation>
    <scope>NUCLEOTIDE SEQUENCE</scope>
    <source>
        <strain evidence="3">Liverpool</strain>
    </source>
</reference>
<feature type="compositionally biased region" description="Pro residues" evidence="1">
    <location>
        <begin position="605"/>
        <end position="627"/>
    </location>
</feature>
<dbReference type="OrthoDB" id="10636195at2759"/>
<evidence type="ECO:0000313" key="5">
    <source>
        <dbReference type="Proteomes" id="UP000007494"/>
    </source>
</evidence>
<feature type="compositionally biased region" description="Pro residues" evidence="1">
    <location>
        <begin position="338"/>
        <end position="352"/>
    </location>
</feature>
<sequence length="1157" mass="124146">MAHRAFLVGAAIFSALPFYSTGLNSSDPAPYEDTFDVLLRTDPTVTPESHSEGDGPVNGPEVDAPLQASGTAPANFSFRGSDTTTKERGKTGQQGSEQNVDEISSDSSQEDASPIDEDLALQTLNDLFTKLATGSSSPYDLASQLLREGDETPQGENSPPEEPTPVPQDEPTPVPQDEVAPVTEVRRLKATEVAPGEEADPDQEKLSYPTLDEVQQTLGESGEDDQIPVPQALVLPPFDETPQGENSPPEEPTPVPQNEPTPVPQDEVAPVTEVRRLKATEVAPGEEADPDQEKLSYPTLEEVQQTLGESGEDDQIPVPQALVLPPFDETPQGGNSPPEEPTPVPQDEPTPVPQDEVAPVTEVRRLKATEVAPGEEANPDQEKLSYPTLEEVQQTLGESGEDDQIPVPQALVLPPFDETPQGENSPPEEPTPVPQDEPTPVPQDEVAPVTEVRRLKATEVAPGEEANPDQEKLSYPTLEEVQQTLGESGEDDQIPVPQALVLPPFDETPQGENSQPEEPTPVPQDEPTPVPQDEVAPVTEVGTLKATEVAPGEEADPDQEKLSYPTLDEVQQTLGESGEDDQIPVPQALVLPPFDETPQGGNSPPEEPTPVPQDEPTPVPQDEPTPVPQDEVAPVTEVGTLKATEVAPGEEADPDQEKLSYPTLDEVQQTLGESGEDDQIPVPQALVLPPFDETPQGGNSPPEEPTPVPQDEPTPVPQDEVAPVTEVGTLKATEVAPGEEADPDQEKLSYPTLDEVQQTLGESGEDDQIPVPQALVLPPFDETPQGENSPPEEPTPVPQDEVAPVTEVRRLKATEVAPGEEADPDQEKLSYPTLDEVQQTLGESGEDDQIPVPQALVLPPFDETPQGENSPPEEPTPVPQDEPTPVPQDEVAPVTEVRRLKATEVAPGEEADPDQEKLSYPTLDEVQQTLGESGEDDQIPVPQALVLPPFDETPQGENSQPEEPTPVPQDEVAPVTEVRRLKATEVAPGEEADPDQEKLSYPTLDEVQQTLGESGEDDQIPVPQALVLPPFDETPQGGNSPPEEPTPVPQDEPTPVPQDEVAPVTEVRRLKATEVAPGEEADPDQEKLSYPTLEEVQQTLGESGEDDQIPVPQALASASLDETPEAEDASPEDGASEDSSREEPTEGEDGFNPLWWL</sequence>
<feature type="compositionally biased region" description="Pro residues" evidence="1">
    <location>
        <begin position="160"/>
        <end position="174"/>
    </location>
</feature>
<dbReference type="eggNOG" id="ENOG502RSX7">
    <property type="taxonomic scope" value="Eukaryota"/>
</dbReference>
<proteinExistence type="predicted"/>
<dbReference type="InParanoid" id="F0VMI7"/>
<feature type="compositionally biased region" description="Pro residues" evidence="1">
    <location>
        <begin position="702"/>
        <end position="716"/>
    </location>
</feature>
<evidence type="ECO:0000313" key="3">
    <source>
        <dbReference type="EMBL" id="CBZ54933.1"/>
    </source>
</evidence>
<dbReference type="Proteomes" id="UP000007494">
    <property type="component" value="Chromosome XI"/>
</dbReference>
<feature type="chain" id="PRO_5007655202" evidence="2">
    <location>
        <begin position="23"/>
        <end position="1157"/>
    </location>
</feature>
<feature type="compositionally biased region" description="Polar residues" evidence="1">
    <location>
        <begin position="68"/>
        <end position="83"/>
    </location>
</feature>
<dbReference type="EMBL" id="LN714486">
    <property type="protein sequence ID" value="CEL69655.1"/>
    <property type="molecule type" value="Genomic_DNA"/>
</dbReference>
<reference evidence="4" key="4">
    <citation type="journal article" date="2015" name="PLoS ONE">
        <title>Comprehensive Evaluation of Toxoplasma gondii VEG and Neospora caninum LIV Genomes with Tachyzoite Stage Transcriptome and Proteome Defines Novel Transcript Features.</title>
        <authorList>
            <person name="Ramaprasad A."/>
            <person name="Mourier T."/>
            <person name="Naeem R."/>
            <person name="Malas T.B."/>
            <person name="Moussa E."/>
            <person name="Panigrahi A."/>
            <person name="Vermont S.J."/>
            <person name="Otto T.D."/>
            <person name="Wastling J."/>
            <person name="Pain A."/>
        </authorList>
    </citation>
    <scope>NUCLEOTIDE SEQUENCE</scope>
    <source>
        <strain evidence="4">Liverpool</strain>
    </source>
</reference>
<evidence type="ECO:0000256" key="2">
    <source>
        <dbReference type="SAM" id="SignalP"/>
    </source>
</evidence>
<protein>
    <submittedName>
        <fullName evidence="3">Plus agglutinin, related</fullName>
    </submittedName>
</protein>
<dbReference type="RefSeq" id="XP_003884961.1">
    <property type="nucleotide sequence ID" value="XM_003884912.1"/>
</dbReference>
<accession>F0VMI7</accession>
<feature type="region of interest" description="Disordered" evidence="1">
    <location>
        <begin position="43"/>
        <end position="118"/>
    </location>
</feature>
<feature type="compositionally biased region" description="Pro residues" evidence="1">
    <location>
        <begin position="872"/>
        <end position="886"/>
    </location>
</feature>
<feature type="region of interest" description="Disordered" evidence="1">
    <location>
        <begin position="132"/>
        <end position="1157"/>
    </location>
</feature>